<evidence type="ECO:0000313" key="8">
    <source>
        <dbReference type="Proteomes" id="UP000272025"/>
    </source>
</evidence>
<dbReference type="PANTHER" id="PTHR28165">
    <property type="entry name" value="NON-CLASSICAL EXPORT PROTEIN 2-RELATED"/>
    <property type="match status" value="1"/>
</dbReference>
<name>A0A3N2PJY5_SODAK</name>
<evidence type="ECO:0000256" key="3">
    <source>
        <dbReference type="ARBA" id="ARBA00022989"/>
    </source>
</evidence>
<organism evidence="7 8">
    <name type="scientific">Sodiomyces alkalinus (strain CBS 110278 / VKM F-3762 / F11)</name>
    <name type="common">Alkaliphilic filamentous fungus</name>
    <dbReference type="NCBI Taxonomy" id="1314773"/>
    <lineage>
        <taxon>Eukaryota</taxon>
        <taxon>Fungi</taxon>
        <taxon>Dikarya</taxon>
        <taxon>Ascomycota</taxon>
        <taxon>Pezizomycotina</taxon>
        <taxon>Sordariomycetes</taxon>
        <taxon>Hypocreomycetidae</taxon>
        <taxon>Glomerellales</taxon>
        <taxon>Plectosphaerellaceae</taxon>
        <taxon>Sodiomyces</taxon>
    </lineage>
</organism>
<gene>
    <name evidence="7" type="ORF">SODALDRAFT_329491</name>
</gene>
<dbReference type="GO" id="GO:0032126">
    <property type="term" value="C:eisosome"/>
    <property type="evidence" value="ECO:0007669"/>
    <property type="project" value="TreeGrafter"/>
</dbReference>
<evidence type="ECO:0000256" key="1">
    <source>
        <dbReference type="ARBA" id="ARBA00004141"/>
    </source>
</evidence>
<keyword evidence="4 5" id="KW-0472">Membrane</keyword>
<dbReference type="RefSeq" id="XP_028462432.1">
    <property type="nucleotide sequence ID" value="XM_028610963.1"/>
</dbReference>
<keyword evidence="3 5" id="KW-1133">Transmembrane helix</keyword>
<evidence type="ECO:0000259" key="6">
    <source>
        <dbReference type="Pfam" id="PF01284"/>
    </source>
</evidence>
<dbReference type="OrthoDB" id="5423111at2759"/>
<comment type="subcellular location">
    <subcellularLocation>
        <location evidence="1">Membrane</location>
        <topology evidence="1">Multi-pass membrane protein</topology>
    </subcellularLocation>
</comment>
<dbReference type="GO" id="GO:0072659">
    <property type="term" value="P:protein localization to plasma membrane"/>
    <property type="evidence" value="ECO:0007669"/>
    <property type="project" value="TreeGrafter"/>
</dbReference>
<dbReference type="Proteomes" id="UP000272025">
    <property type="component" value="Unassembled WGS sequence"/>
</dbReference>
<evidence type="ECO:0000256" key="5">
    <source>
        <dbReference type="SAM" id="Phobius"/>
    </source>
</evidence>
<evidence type="ECO:0000256" key="2">
    <source>
        <dbReference type="ARBA" id="ARBA00022692"/>
    </source>
</evidence>
<evidence type="ECO:0000313" key="7">
    <source>
        <dbReference type="EMBL" id="ROT34626.1"/>
    </source>
</evidence>
<dbReference type="InterPro" id="IPR052649">
    <property type="entry name" value="NCE102-like"/>
</dbReference>
<feature type="domain" description="MARVEL" evidence="6">
    <location>
        <begin position="3"/>
        <end position="140"/>
    </location>
</feature>
<protein>
    <recommendedName>
        <fullName evidence="6">MARVEL domain-containing protein</fullName>
    </recommendedName>
</protein>
<reference evidence="7 8" key="1">
    <citation type="journal article" date="2018" name="Mol. Ecol.">
        <title>The obligate alkalophilic soda-lake fungus Sodiomyces alkalinus has shifted to a protein diet.</title>
        <authorList>
            <person name="Grum-Grzhimaylo A.A."/>
            <person name="Falkoski D.L."/>
            <person name="van den Heuvel J."/>
            <person name="Valero-Jimenez C.A."/>
            <person name="Min B."/>
            <person name="Choi I.G."/>
            <person name="Lipzen A."/>
            <person name="Daum C.G."/>
            <person name="Aanen D.K."/>
            <person name="Tsang A."/>
            <person name="Henrissat B."/>
            <person name="Bilanenko E.N."/>
            <person name="de Vries R.P."/>
            <person name="van Kan J.A.L."/>
            <person name="Grigoriev I.V."/>
            <person name="Debets A.J.M."/>
        </authorList>
    </citation>
    <scope>NUCLEOTIDE SEQUENCE [LARGE SCALE GENOMIC DNA]</scope>
    <source>
        <strain evidence="7 8">F11</strain>
    </source>
</reference>
<keyword evidence="2 5" id="KW-0812">Transmembrane</keyword>
<dbReference type="Pfam" id="PF01284">
    <property type="entry name" value="MARVEL"/>
    <property type="match status" value="1"/>
</dbReference>
<proteinExistence type="predicted"/>
<dbReference type="GO" id="GO:0005886">
    <property type="term" value="C:plasma membrane"/>
    <property type="evidence" value="ECO:0007669"/>
    <property type="project" value="TreeGrafter"/>
</dbReference>
<feature type="transmembrane region" description="Helical" evidence="5">
    <location>
        <begin position="66"/>
        <end position="88"/>
    </location>
</feature>
<keyword evidence="8" id="KW-1185">Reference proteome</keyword>
<feature type="transmembrane region" description="Helical" evidence="5">
    <location>
        <begin position="38"/>
        <end position="59"/>
    </location>
</feature>
<sequence length="162" mass="17335">MFKTGLRLAQLLWTLLVTALIGNVIDLNRNGPMAAVNFAMFTAVLSWIAALYGLAASLFSSLAIPLVTLVLDGLATIFTFIAAVVLSARLGAVNCDVTAGRSGDWIAYGAADTEKRCRTIQASLVFMWFLFACFAAGLVFAFADFRRSGGSIRGSRPNMTQV</sequence>
<dbReference type="GO" id="GO:0070941">
    <property type="term" value="P:eisosome assembly"/>
    <property type="evidence" value="ECO:0007669"/>
    <property type="project" value="TreeGrafter"/>
</dbReference>
<dbReference type="PANTHER" id="PTHR28165:SF1">
    <property type="entry name" value="NON-CLASSICAL EXPORT PROTEIN 2-RELATED"/>
    <property type="match status" value="1"/>
</dbReference>
<accession>A0A3N2PJY5</accession>
<dbReference type="AlphaFoldDB" id="A0A3N2PJY5"/>
<feature type="transmembrane region" description="Helical" evidence="5">
    <location>
        <begin position="125"/>
        <end position="143"/>
    </location>
</feature>
<dbReference type="InterPro" id="IPR008253">
    <property type="entry name" value="Marvel"/>
</dbReference>
<dbReference type="GeneID" id="39579441"/>
<dbReference type="EMBL" id="ML119066">
    <property type="protein sequence ID" value="ROT34626.1"/>
    <property type="molecule type" value="Genomic_DNA"/>
</dbReference>
<evidence type="ECO:0000256" key="4">
    <source>
        <dbReference type="ARBA" id="ARBA00023136"/>
    </source>
</evidence>